<keyword evidence="2" id="KW-1185">Reference proteome</keyword>
<proteinExistence type="predicted"/>
<dbReference type="EMBL" id="BGPR01008348">
    <property type="protein sequence ID" value="GBN33200.1"/>
    <property type="molecule type" value="Genomic_DNA"/>
</dbReference>
<evidence type="ECO:0000313" key="2">
    <source>
        <dbReference type="Proteomes" id="UP000499080"/>
    </source>
</evidence>
<protein>
    <submittedName>
        <fullName evidence="1">Uncharacterized protein</fullName>
    </submittedName>
</protein>
<dbReference type="AlphaFoldDB" id="A0A4Y2N3M3"/>
<dbReference type="Proteomes" id="UP000499080">
    <property type="component" value="Unassembled WGS sequence"/>
</dbReference>
<accession>A0A4Y2N3M3</accession>
<evidence type="ECO:0000313" key="1">
    <source>
        <dbReference type="EMBL" id="GBN33200.1"/>
    </source>
</evidence>
<name>A0A4Y2N3M3_ARAVE</name>
<sequence length="105" mass="12421">MHGYSKRKSNIPADKRVYSGTFGWVGRRHFSRPLTTEKLTSPDSTEDTRIYPTIYKKLSSHLLSPYHGAWDLAAFIFNQNYYWFLYIRFAHKNAKEIIFVVLTTR</sequence>
<comment type="caution">
    <text evidence="1">The sequence shown here is derived from an EMBL/GenBank/DDBJ whole genome shotgun (WGS) entry which is preliminary data.</text>
</comment>
<reference evidence="1 2" key="1">
    <citation type="journal article" date="2019" name="Sci. Rep.">
        <title>Orb-weaving spider Araneus ventricosus genome elucidates the spidroin gene catalogue.</title>
        <authorList>
            <person name="Kono N."/>
            <person name="Nakamura H."/>
            <person name="Ohtoshi R."/>
            <person name="Moran D.A.P."/>
            <person name="Shinohara A."/>
            <person name="Yoshida Y."/>
            <person name="Fujiwara M."/>
            <person name="Mori M."/>
            <person name="Tomita M."/>
            <person name="Arakawa K."/>
        </authorList>
    </citation>
    <scope>NUCLEOTIDE SEQUENCE [LARGE SCALE GENOMIC DNA]</scope>
</reference>
<gene>
    <name evidence="1" type="ORF">AVEN_267594_1</name>
</gene>
<organism evidence="1 2">
    <name type="scientific">Araneus ventricosus</name>
    <name type="common">Orbweaver spider</name>
    <name type="synonym">Epeira ventricosa</name>
    <dbReference type="NCBI Taxonomy" id="182803"/>
    <lineage>
        <taxon>Eukaryota</taxon>
        <taxon>Metazoa</taxon>
        <taxon>Ecdysozoa</taxon>
        <taxon>Arthropoda</taxon>
        <taxon>Chelicerata</taxon>
        <taxon>Arachnida</taxon>
        <taxon>Araneae</taxon>
        <taxon>Araneomorphae</taxon>
        <taxon>Entelegynae</taxon>
        <taxon>Araneoidea</taxon>
        <taxon>Araneidae</taxon>
        <taxon>Araneus</taxon>
    </lineage>
</organism>